<dbReference type="Gene3D" id="3.55.40.20">
    <property type="entry name" value="Iron/manganese superoxide dismutase, C-terminal domain"/>
    <property type="match status" value="1"/>
</dbReference>
<comment type="function">
    <text evidence="1">Component of the mitochondrial ribosome (mitoribosome), a dedicated translation machinery responsible for the synthesis of mitochondrial genome-encoded proteins, including at least some of the essential transmembrane subunits of the mitochondrial respiratory chain. The mitoribosomes are attached to the mitochondrial inner membrane and translation products are cotranslationally integrated into the membrane.</text>
</comment>
<dbReference type="InterPro" id="IPR036314">
    <property type="entry name" value="SOD_C_sf"/>
</dbReference>
<dbReference type="OrthoDB" id="275227at2759"/>
<comment type="caution">
    <text evidence="3">The sequence shown here is derived from an EMBL/GenBank/DDBJ whole genome shotgun (WGS) entry which is preliminary data.</text>
</comment>
<accession>A0A9W8ADZ6</accession>
<dbReference type="InterPro" id="IPR036324">
    <property type="entry name" value="Mn/Fe_SOD_N_sf"/>
</dbReference>
<reference evidence="3" key="1">
    <citation type="submission" date="2022-07" db="EMBL/GenBank/DDBJ databases">
        <title>Phylogenomic reconstructions and comparative analyses of Kickxellomycotina fungi.</title>
        <authorList>
            <person name="Reynolds N.K."/>
            <person name="Stajich J.E."/>
            <person name="Barry K."/>
            <person name="Grigoriev I.V."/>
            <person name="Crous P."/>
            <person name="Smith M.E."/>
        </authorList>
    </citation>
    <scope>NUCLEOTIDE SEQUENCE</scope>
    <source>
        <strain evidence="3">RSA 861</strain>
    </source>
</reference>
<evidence type="ECO:0000313" key="4">
    <source>
        <dbReference type="Proteomes" id="UP001150569"/>
    </source>
</evidence>
<dbReference type="SUPFAM" id="SSF54719">
    <property type="entry name" value="Fe,Mn superoxide dismutase (SOD), C-terminal domain"/>
    <property type="match status" value="1"/>
</dbReference>
<gene>
    <name evidence="3" type="ORF">IWQ60_005835</name>
</gene>
<name>A0A9W8ADZ6_9FUNG</name>
<dbReference type="EMBL" id="JANBPT010000329">
    <property type="protein sequence ID" value="KAJ1923510.1"/>
    <property type="molecule type" value="Genomic_DNA"/>
</dbReference>
<dbReference type="InterPro" id="IPR019832">
    <property type="entry name" value="Mn/Fe_SOD_C"/>
</dbReference>
<keyword evidence="4" id="KW-1185">Reference proteome</keyword>
<dbReference type="GO" id="GO:0004784">
    <property type="term" value="F:superoxide dismutase activity"/>
    <property type="evidence" value="ECO:0007669"/>
    <property type="project" value="InterPro"/>
</dbReference>
<evidence type="ECO:0000256" key="1">
    <source>
        <dbReference type="ARBA" id="ARBA00037226"/>
    </source>
</evidence>
<dbReference type="Pfam" id="PF02777">
    <property type="entry name" value="Sod_Fe_C"/>
    <property type="match status" value="2"/>
</dbReference>
<evidence type="ECO:0000259" key="2">
    <source>
        <dbReference type="Pfam" id="PF02777"/>
    </source>
</evidence>
<feature type="domain" description="Manganese/iron superoxide dismutase C-terminal" evidence="2">
    <location>
        <begin position="119"/>
        <end position="176"/>
    </location>
</feature>
<dbReference type="GO" id="GO:0005737">
    <property type="term" value="C:cytoplasm"/>
    <property type="evidence" value="ECO:0007669"/>
    <property type="project" value="TreeGrafter"/>
</dbReference>
<evidence type="ECO:0000313" key="3">
    <source>
        <dbReference type="EMBL" id="KAJ1923510.1"/>
    </source>
</evidence>
<dbReference type="Proteomes" id="UP001150569">
    <property type="component" value="Unassembled WGS sequence"/>
</dbReference>
<dbReference type="GO" id="GO:0046872">
    <property type="term" value="F:metal ion binding"/>
    <property type="evidence" value="ECO:0007669"/>
    <property type="project" value="InterPro"/>
</dbReference>
<feature type="domain" description="Manganese/iron superoxide dismutase C-terminal" evidence="2">
    <location>
        <begin position="220"/>
        <end position="268"/>
    </location>
</feature>
<proteinExistence type="predicted"/>
<dbReference type="AlphaFoldDB" id="A0A9W8ADZ6"/>
<sequence length="272" mass="30689">MLRLTASRLVNRVAPVRLATAVPKRCLHAPPEFGISLEEGLKPLFSPAAARLLRDYQIDLVNNVNRLTTGTEYENLALATIARKASKQPRHAAIFNNASQAWNMGFYLSSLHDQRTQMTQRLQAKVASRYQSLDSFYEDFENQAAAIFGSGWTWLVEDETGNLRIMNTFNAGSVLTPDRSDDVDTNTELDDPYSSAPLEPFYKTNYHVNTGTGTVRQGSSPTQASGEHIPLLAINMWEHAYLPDYKLNKRAYIRNFLQQVNWEKVDSRFSAV</sequence>
<dbReference type="PANTHER" id="PTHR43595:SF2">
    <property type="entry name" value="SMALL RIBOSOMAL SUBUNIT PROTEIN MS42"/>
    <property type="match status" value="1"/>
</dbReference>
<organism evidence="3 4">
    <name type="scientific">Tieghemiomyces parasiticus</name>
    <dbReference type="NCBI Taxonomy" id="78921"/>
    <lineage>
        <taxon>Eukaryota</taxon>
        <taxon>Fungi</taxon>
        <taxon>Fungi incertae sedis</taxon>
        <taxon>Zoopagomycota</taxon>
        <taxon>Kickxellomycotina</taxon>
        <taxon>Dimargaritomycetes</taxon>
        <taxon>Dimargaritales</taxon>
        <taxon>Dimargaritaceae</taxon>
        <taxon>Tieghemiomyces</taxon>
    </lineage>
</organism>
<dbReference type="PANTHER" id="PTHR43595">
    <property type="entry name" value="37S RIBOSOMAL PROTEIN S26, MITOCHONDRIAL"/>
    <property type="match status" value="1"/>
</dbReference>
<protein>
    <recommendedName>
        <fullName evidence="2">Manganese/iron superoxide dismutase C-terminal domain-containing protein</fullName>
    </recommendedName>
</protein>
<dbReference type="SUPFAM" id="SSF46609">
    <property type="entry name" value="Fe,Mn superoxide dismutase (SOD), N-terminal domain"/>
    <property type="match status" value="1"/>
</dbReference>